<keyword evidence="2" id="KW-0813">Transport</keyword>
<dbReference type="PANTHER" id="PTHR32196:SF21">
    <property type="entry name" value="ABC TRANSPORTER PERMEASE PROTEIN YPHD-RELATED"/>
    <property type="match status" value="1"/>
</dbReference>
<sequence length="341" mass="36552">MKIARSKFSPGNISIVYLYVVGFAAFWIWIPELWINWTTHKSVLNIDMSTKAIVAVGLVAPLLTNTFDLSIAGVISLSSVMVSWLQTEYHWNMWPAMALTLVVALACGAANALLVVGIRINSFIATLASGAVITAIAEYTSGGVQVQVPNTFKNVAKSQMFWGIQAKVGYLVVIALVLWYVLEHTPAGRYMHATGDGPDAARLAGVQTKRYVVLSLLICSVVAGFAGIVSAAQTAGNATAGGPYLLPAFAACFLGSTQFLGRFNVGGTVASIFVLASLVAGLQRSIENQGIRRILDSLFFGLALIAAVGLSKLLERYRERTAFRMRALEINRISEPSGHGH</sequence>
<dbReference type="InterPro" id="IPR001851">
    <property type="entry name" value="ABC_transp_permease"/>
</dbReference>
<evidence type="ECO:0000256" key="1">
    <source>
        <dbReference type="ARBA" id="ARBA00004651"/>
    </source>
</evidence>
<evidence type="ECO:0000256" key="4">
    <source>
        <dbReference type="ARBA" id="ARBA00022519"/>
    </source>
</evidence>
<gene>
    <name evidence="9" type="ORF">UFOPK2806_02326</name>
    <name evidence="10" type="ORF">UFOPK4306_01545</name>
</gene>
<evidence type="ECO:0000313" key="10">
    <source>
        <dbReference type="EMBL" id="CAB5065240.1"/>
    </source>
</evidence>
<feature type="transmembrane region" description="Helical" evidence="8">
    <location>
        <begin position="294"/>
        <end position="314"/>
    </location>
</feature>
<keyword evidence="4" id="KW-0997">Cell inner membrane</keyword>
<dbReference type="CDD" id="cd06579">
    <property type="entry name" value="TM_PBP1_transp_AraH_like"/>
    <property type="match status" value="1"/>
</dbReference>
<evidence type="ECO:0000256" key="3">
    <source>
        <dbReference type="ARBA" id="ARBA00022475"/>
    </source>
</evidence>
<dbReference type="AlphaFoldDB" id="A0A6J6VBZ3"/>
<evidence type="ECO:0000313" key="9">
    <source>
        <dbReference type="EMBL" id="CAB4769216.1"/>
    </source>
</evidence>
<comment type="subcellular location">
    <subcellularLocation>
        <location evidence="1">Cell membrane</location>
        <topology evidence="1">Multi-pass membrane protein</topology>
    </subcellularLocation>
</comment>
<evidence type="ECO:0000256" key="6">
    <source>
        <dbReference type="ARBA" id="ARBA00022989"/>
    </source>
</evidence>
<accession>A0A6J6VBZ3</accession>
<feature type="transmembrane region" description="Helical" evidence="8">
    <location>
        <begin position="123"/>
        <end position="140"/>
    </location>
</feature>
<evidence type="ECO:0000256" key="7">
    <source>
        <dbReference type="ARBA" id="ARBA00023136"/>
    </source>
</evidence>
<dbReference type="GO" id="GO:0022857">
    <property type="term" value="F:transmembrane transporter activity"/>
    <property type="evidence" value="ECO:0007669"/>
    <property type="project" value="InterPro"/>
</dbReference>
<keyword evidence="5 8" id="KW-0812">Transmembrane</keyword>
<protein>
    <submittedName>
        <fullName evidence="9">Unannotated protein</fullName>
    </submittedName>
</protein>
<dbReference type="EMBL" id="CAFBQP010000059">
    <property type="protein sequence ID" value="CAB5065240.1"/>
    <property type="molecule type" value="Genomic_DNA"/>
</dbReference>
<feature type="transmembrane region" description="Helical" evidence="8">
    <location>
        <begin position="12"/>
        <end position="30"/>
    </location>
</feature>
<dbReference type="PANTHER" id="PTHR32196">
    <property type="entry name" value="ABC TRANSPORTER PERMEASE PROTEIN YPHD-RELATED-RELATED"/>
    <property type="match status" value="1"/>
</dbReference>
<dbReference type="Pfam" id="PF02653">
    <property type="entry name" value="BPD_transp_2"/>
    <property type="match status" value="1"/>
</dbReference>
<dbReference type="GO" id="GO:0005886">
    <property type="term" value="C:plasma membrane"/>
    <property type="evidence" value="ECO:0007669"/>
    <property type="project" value="UniProtKB-SubCell"/>
</dbReference>
<evidence type="ECO:0000256" key="5">
    <source>
        <dbReference type="ARBA" id="ARBA00022692"/>
    </source>
</evidence>
<feature type="transmembrane region" description="Helical" evidence="8">
    <location>
        <begin position="263"/>
        <end position="282"/>
    </location>
</feature>
<feature type="transmembrane region" description="Helical" evidence="8">
    <location>
        <begin position="93"/>
        <end position="116"/>
    </location>
</feature>
<keyword evidence="7 8" id="KW-0472">Membrane</keyword>
<evidence type="ECO:0000256" key="8">
    <source>
        <dbReference type="SAM" id="Phobius"/>
    </source>
</evidence>
<feature type="transmembrane region" description="Helical" evidence="8">
    <location>
        <begin position="160"/>
        <end position="182"/>
    </location>
</feature>
<feature type="transmembrane region" description="Helical" evidence="8">
    <location>
        <begin position="238"/>
        <end position="256"/>
    </location>
</feature>
<keyword evidence="3" id="KW-1003">Cell membrane</keyword>
<proteinExistence type="predicted"/>
<dbReference type="EMBL" id="CAEZYY010000049">
    <property type="protein sequence ID" value="CAB4769216.1"/>
    <property type="molecule type" value="Genomic_DNA"/>
</dbReference>
<keyword evidence="6 8" id="KW-1133">Transmembrane helix</keyword>
<evidence type="ECO:0000256" key="2">
    <source>
        <dbReference type="ARBA" id="ARBA00022448"/>
    </source>
</evidence>
<organism evidence="9">
    <name type="scientific">freshwater metagenome</name>
    <dbReference type="NCBI Taxonomy" id="449393"/>
    <lineage>
        <taxon>unclassified sequences</taxon>
        <taxon>metagenomes</taxon>
        <taxon>ecological metagenomes</taxon>
    </lineage>
</organism>
<name>A0A6J6VBZ3_9ZZZZ</name>
<reference evidence="9" key="1">
    <citation type="submission" date="2020-05" db="EMBL/GenBank/DDBJ databases">
        <authorList>
            <person name="Chiriac C."/>
            <person name="Salcher M."/>
            <person name="Ghai R."/>
            <person name="Kavagutti S V."/>
        </authorList>
    </citation>
    <scope>NUCLEOTIDE SEQUENCE</scope>
</reference>
<feature type="transmembrane region" description="Helical" evidence="8">
    <location>
        <begin position="211"/>
        <end position="232"/>
    </location>
</feature>